<sequence>MGMCPYLLPGIGLPLQHRSEFGALVCSMVSCDLPHVRTRRLYITCMCLLEVSRHSCLGNLFFTQHLGDLMAGLCQLGYCPTKGNADEGAEESSKILTACERGQCKEAFRRLMDQLYQPLVIRELLILQGGPRQGPRPSGASVSLQRAPAPSWLRRLTGQLLSERLMRPNGVQAVVRGILEDAGGLLRLRAKMEHIAYELYDLLHQNGTLAKTISWCSRGREAEAAASNWKKCDAIARVLASCPQQSITVEEYYHKVCPQDFNFHVEQRSGKLHDNADALSRIHCLLAEGAKAPGFGHGGSSLCHLNKLAWKLQ</sequence>
<organism evidence="3 4">
    <name type="scientific">Ranitomeya imitator</name>
    <name type="common">mimic poison frog</name>
    <dbReference type="NCBI Taxonomy" id="111125"/>
    <lineage>
        <taxon>Eukaryota</taxon>
        <taxon>Metazoa</taxon>
        <taxon>Chordata</taxon>
        <taxon>Craniata</taxon>
        <taxon>Vertebrata</taxon>
        <taxon>Euteleostomi</taxon>
        <taxon>Amphibia</taxon>
        <taxon>Batrachia</taxon>
        <taxon>Anura</taxon>
        <taxon>Neobatrachia</taxon>
        <taxon>Hyloidea</taxon>
        <taxon>Dendrobatidae</taxon>
        <taxon>Dendrobatinae</taxon>
        <taxon>Ranitomeya</taxon>
    </lineage>
</organism>
<dbReference type="InterPro" id="IPR057407">
    <property type="entry name" value="HEAT_TANGO6"/>
</dbReference>
<evidence type="ECO:0000259" key="2">
    <source>
        <dbReference type="Pfam" id="PF25267"/>
    </source>
</evidence>
<dbReference type="PANTHER" id="PTHR20959">
    <property type="entry name" value="TRANSPORT AND GOLGI ORGANIZATION PROTEIN 6 FAMILY MEMBER"/>
    <property type="match status" value="1"/>
</dbReference>
<dbReference type="Proteomes" id="UP001176940">
    <property type="component" value="Unassembled WGS sequence"/>
</dbReference>
<dbReference type="InterPro" id="IPR057347">
    <property type="entry name" value="TANGO6_N"/>
</dbReference>
<evidence type="ECO:0000259" key="1">
    <source>
        <dbReference type="Pfam" id="PF23565"/>
    </source>
</evidence>
<feature type="domain" description="TANGO6 HEAT repeat" evidence="1">
    <location>
        <begin position="165"/>
        <end position="259"/>
    </location>
</feature>
<accession>A0ABN9KWC0</accession>
<dbReference type="InterPro" id="IPR039600">
    <property type="entry name" value="TANGO6/Rtp1"/>
</dbReference>
<evidence type="ECO:0000313" key="4">
    <source>
        <dbReference type="Proteomes" id="UP001176940"/>
    </source>
</evidence>
<comment type="caution">
    <text evidence="3">The sequence shown here is derived from an EMBL/GenBank/DDBJ whole genome shotgun (WGS) entry which is preliminary data.</text>
</comment>
<reference evidence="3" key="1">
    <citation type="submission" date="2023-07" db="EMBL/GenBank/DDBJ databases">
        <authorList>
            <person name="Stuckert A."/>
        </authorList>
    </citation>
    <scope>NUCLEOTIDE SEQUENCE</scope>
</reference>
<proteinExistence type="predicted"/>
<gene>
    <name evidence="3" type="ORF">RIMI_LOCUS1543429</name>
</gene>
<dbReference type="Pfam" id="PF25267">
    <property type="entry name" value="TANGO6_N"/>
    <property type="match status" value="1"/>
</dbReference>
<feature type="domain" description="TANGO6 N-terminal" evidence="2">
    <location>
        <begin position="1"/>
        <end position="164"/>
    </location>
</feature>
<dbReference type="Pfam" id="PF23565">
    <property type="entry name" value="ARM_TANGO6"/>
    <property type="match status" value="1"/>
</dbReference>
<keyword evidence="4" id="KW-1185">Reference proteome</keyword>
<dbReference type="EMBL" id="CAUEEQ010002025">
    <property type="protein sequence ID" value="CAJ0921555.1"/>
    <property type="molecule type" value="Genomic_DNA"/>
</dbReference>
<name>A0ABN9KWC0_9NEOB</name>
<evidence type="ECO:0000313" key="3">
    <source>
        <dbReference type="EMBL" id="CAJ0921555.1"/>
    </source>
</evidence>
<protein>
    <submittedName>
        <fullName evidence="3">Uncharacterized protein</fullName>
    </submittedName>
</protein>
<dbReference type="PANTHER" id="PTHR20959:SF1">
    <property type="entry name" value="TRANSPORT AND GOLGI ORGANIZATION PROTEIN 6 HOMOLOG"/>
    <property type="match status" value="1"/>
</dbReference>